<dbReference type="AlphaFoldDB" id="A0A6L6J0I7"/>
<proteinExistence type="predicted"/>
<comment type="caution">
    <text evidence="1">The sequence shown here is derived from an EMBL/GenBank/DDBJ whole genome shotgun (WGS) entry which is preliminary data.</text>
</comment>
<dbReference type="RefSeq" id="WP_155046039.1">
    <property type="nucleotide sequence ID" value="NZ_WMIH01000018.1"/>
</dbReference>
<reference evidence="1 2" key="1">
    <citation type="submission" date="2019-11" db="EMBL/GenBank/DDBJ databases">
        <authorList>
            <person name="Dong K."/>
        </authorList>
    </citation>
    <scope>NUCLEOTIDE SEQUENCE [LARGE SCALE GENOMIC DNA]</scope>
    <source>
        <strain evidence="1 2">DK608</strain>
    </source>
</reference>
<dbReference type="EMBL" id="WMII01000027">
    <property type="protein sequence ID" value="MTH66316.1"/>
    <property type="molecule type" value="Genomic_DNA"/>
</dbReference>
<accession>A0A6L6J0I7</accession>
<dbReference type="Proteomes" id="UP000478740">
    <property type="component" value="Unassembled WGS sequence"/>
</dbReference>
<protein>
    <submittedName>
        <fullName evidence="1">Uncharacterized protein</fullName>
    </submittedName>
</protein>
<organism evidence="1 2">
    <name type="scientific">Paracoccus shanxieyensis</name>
    <dbReference type="NCBI Taxonomy" id="2675752"/>
    <lineage>
        <taxon>Bacteria</taxon>
        <taxon>Pseudomonadati</taxon>
        <taxon>Pseudomonadota</taxon>
        <taxon>Alphaproteobacteria</taxon>
        <taxon>Rhodobacterales</taxon>
        <taxon>Paracoccaceae</taxon>
        <taxon>Paracoccus</taxon>
    </lineage>
</organism>
<name>A0A6L6J0I7_9RHOB</name>
<gene>
    <name evidence="1" type="ORF">GL284_18830</name>
</gene>
<keyword evidence="2" id="KW-1185">Reference proteome</keyword>
<evidence type="ECO:0000313" key="1">
    <source>
        <dbReference type="EMBL" id="MTH66316.1"/>
    </source>
</evidence>
<evidence type="ECO:0000313" key="2">
    <source>
        <dbReference type="Proteomes" id="UP000478740"/>
    </source>
</evidence>
<sequence>MIRNIFGGIAAKFFYFIFILVALHAGSAIAQSDVVNIKLVKLNPEGGAILAESDPLWEGVSQTYLLIEDRYIVLSDSGSIDVGGCGDIQGCRKNFTGELRISAPPGWAIVPGSARYQRQTSKTYFRSNPNDRPSFDVNTEEMSAQSTVISAWVVFGCERDGRMGGGGCDARANLTGIAVKLE</sequence>